<evidence type="ECO:0000313" key="15">
    <source>
        <dbReference type="Proteomes" id="UP000521676"/>
    </source>
</evidence>
<dbReference type="InterPro" id="IPR002104">
    <property type="entry name" value="Integrase_catalytic"/>
</dbReference>
<keyword evidence="5" id="KW-0229">DNA integration</keyword>
<evidence type="ECO:0000256" key="7">
    <source>
        <dbReference type="ARBA" id="ARBA00023172"/>
    </source>
</evidence>
<evidence type="ECO:0000256" key="10">
    <source>
        <dbReference type="SAM" id="MobiDB-lite"/>
    </source>
</evidence>
<dbReference type="InterPro" id="IPR011010">
    <property type="entry name" value="DNA_brk_join_enz"/>
</dbReference>
<reference evidence="14" key="2">
    <citation type="journal article" date="2024" name="Nature">
        <title>Anoxygenic phototroph of the Chloroflexota uses a type I reaction centre.</title>
        <authorList>
            <person name="Tsuji J.M."/>
            <person name="Shaw N.A."/>
            <person name="Nagashima S."/>
            <person name="Venkiteswaran J.J."/>
            <person name="Schiff S.L."/>
            <person name="Watanabe T."/>
            <person name="Fukui M."/>
            <person name="Hanada S."/>
            <person name="Tank M."/>
            <person name="Neufeld J.D."/>
        </authorList>
    </citation>
    <scope>NUCLEOTIDE SEQUENCE</scope>
    <source>
        <strain evidence="14">L227-S17</strain>
    </source>
</reference>
<dbReference type="PANTHER" id="PTHR30349">
    <property type="entry name" value="PHAGE INTEGRASE-RELATED"/>
    <property type="match status" value="1"/>
</dbReference>
<sequence length="380" mass="42758">MPRPPANVRSKKPKDHLGELDVAAPNTGQEGTEGQSDGTVSARLASLINDAPQTTPQTRRGRASRAPNEQENQPVRAIQPPLFTVTSRGEVIQPSSAIPPLTPDATLSIARWWFRSYLEQMGRPHNTIASYMYDLAGFDELVGSDKRLDQIGRDDINEFLTISLKKSTRKRRLTSLGAFFKYLINSEKILDKDPTDNFYAEFIPLKTPVVLTLAEQEMMLEAASGENSRTYLMVYFLVKLGFTRTELLAIQVEHVDVSDPENPIIYVFYEDKRWHKKERKLAAAPGFTPAFQRYIAEFAPSRKLFEMLPQSVNKLVERVAKAAKINKKVTPQSLRDTFAVDEARQGANSTKLLLILGLAPDPRNRMSVERYIKLATPLIA</sequence>
<evidence type="ECO:0000313" key="16">
    <source>
        <dbReference type="Proteomes" id="UP001431572"/>
    </source>
</evidence>
<dbReference type="GO" id="GO:0015074">
    <property type="term" value="P:DNA integration"/>
    <property type="evidence" value="ECO:0007669"/>
    <property type="project" value="UniProtKB-KW"/>
</dbReference>
<keyword evidence="4" id="KW-0159">Chromosome partition</keyword>
<keyword evidence="7" id="KW-0233">DNA recombination</keyword>
<evidence type="ECO:0000256" key="5">
    <source>
        <dbReference type="ARBA" id="ARBA00022908"/>
    </source>
</evidence>
<dbReference type="CDD" id="cd00397">
    <property type="entry name" value="DNA_BRE_C"/>
    <property type="match status" value="1"/>
</dbReference>
<keyword evidence="16" id="KW-1185">Reference proteome</keyword>
<accession>A0A8T7M6M0</accession>
<dbReference type="InterPro" id="IPR050090">
    <property type="entry name" value="Tyrosine_recombinase_XerCD"/>
</dbReference>
<evidence type="ECO:0000256" key="1">
    <source>
        <dbReference type="ARBA" id="ARBA00004496"/>
    </source>
</evidence>
<dbReference type="GO" id="GO:0005737">
    <property type="term" value="C:cytoplasm"/>
    <property type="evidence" value="ECO:0007669"/>
    <property type="project" value="UniProtKB-SubCell"/>
</dbReference>
<comment type="subcellular location">
    <subcellularLocation>
        <location evidence="1">Cytoplasm</location>
    </subcellularLocation>
</comment>
<dbReference type="GO" id="GO:0007059">
    <property type="term" value="P:chromosome segregation"/>
    <property type="evidence" value="ECO:0007669"/>
    <property type="project" value="UniProtKB-KW"/>
</dbReference>
<keyword evidence="8" id="KW-0131">Cell cycle</keyword>
<evidence type="ECO:0000313" key="13">
    <source>
        <dbReference type="EMBL" id="NWJ47703.1"/>
    </source>
</evidence>
<gene>
    <name evidence="13" type="ORF">HXX08_17760</name>
    <name evidence="14" type="ORF">OZ401_003235</name>
</gene>
<keyword evidence="6 9" id="KW-0238">DNA-binding</keyword>
<dbReference type="EMBL" id="JACATZ010000003">
    <property type="protein sequence ID" value="NWJ47703.1"/>
    <property type="molecule type" value="Genomic_DNA"/>
</dbReference>
<dbReference type="Gene3D" id="1.10.443.10">
    <property type="entry name" value="Intergrase catalytic core"/>
    <property type="match status" value="1"/>
</dbReference>
<evidence type="ECO:0000256" key="9">
    <source>
        <dbReference type="PROSITE-ProRule" id="PRU01248"/>
    </source>
</evidence>
<dbReference type="SUPFAM" id="SSF56349">
    <property type="entry name" value="DNA breaking-rejoining enzymes"/>
    <property type="match status" value="1"/>
</dbReference>
<evidence type="ECO:0000256" key="2">
    <source>
        <dbReference type="ARBA" id="ARBA00022490"/>
    </source>
</evidence>
<dbReference type="InterPro" id="IPR044068">
    <property type="entry name" value="CB"/>
</dbReference>
<keyword evidence="2" id="KW-0963">Cytoplasm</keyword>
<feature type="domain" description="Tyr recombinase" evidence="11">
    <location>
        <begin position="206"/>
        <end position="380"/>
    </location>
</feature>
<dbReference type="PROSITE" id="PS51898">
    <property type="entry name" value="TYR_RECOMBINASE"/>
    <property type="match status" value="1"/>
</dbReference>
<dbReference type="RefSeq" id="WP_341471482.1">
    <property type="nucleotide sequence ID" value="NZ_CP128400.1"/>
</dbReference>
<dbReference type="InterPro" id="IPR013762">
    <property type="entry name" value="Integrase-like_cat_sf"/>
</dbReference>
<feature type="region of interest" description="Disordered" evidence="10">
    <location>
        <begin position="1"/>
        <end position="79"/>
    </location>
</feature>
<dbReference type="EMBL" id="CP128400">
    <property type="protein sequence ID" value="WJW69608.1"/>
    <property type="molecule type" value="Genomic_DNA"/>
</dbReference>
<dbReference type="PROSITE" id="PS51900">
    <property type="entry name" value="CB"/>
    <property type="match status" value="1"/>
</dbReference>
<dbReference type="InterPro" id="IPR004107">
    <property type="entry name" value="Integrase_SAM-like_N"/>
</dbReference>
<feature type="domain" description="Core-binding (CB)" evidence="12">
    <location>
        <begin position="105"/>
        <end position="184"/>
    </location>
</feature>
<dbReference type="InterPro" id="IPR010998">
    <property type="entry name" value="Integrase_recombinase_N"/>
</dbReference>
<reference evidence="13 15" key="1">
    <citation type="submission" date="2020-06" db="EMBL/GenBank/DDBJ databases">
        <title>Anoxygenic phototrophic Chloroflexota member uses a Type I reaction center.</title>
        <authorList>
            <person name="Tsuji J.M."/>
            <person name="Shaw N.A."/>
            <person name="Nagashima S."/>
            <person name="Venkiteswaran J."/>
            <person name="Schiff S.L."/>
            <person name="Hanada S."/>
            <person name="Tank M."/>
            <person name="Neufeld J.D."/>
        </authorList>
    </citation>
    <scope>NUCLEOTIDE SEQUENCE [LARGE SCALE GENOMIC DNA]</scope>
    <source>
        <strain evidence="13">L227-S17</strain>
    </source>
</reference>
<protein>
    <submittedName>
        <fullName evidence="13">Site-specific integrase</fullName>
    </submittedName>
</protein>
<evidence type="ECO:0000256" key="8">
    <source>
        <dbReference type="ARBA" id="ARBA00023306"/>
    </source>
</evidence>
<evidence type="ECO:0000256" key="4">
    <source>
        <dbReference type="ARBA" id="ARBA00022829"/>
    </source>
</evidence>
<dbReference type="GO" id="GO:0006310">
    <property type="term" value="P:DNA recombination"/>
    <property type="evidence" value="ECO:0007669"/>
    <property type="project" value="UniProtKB-KW"/>
</dbReference>
<evidence type="ECO:0000259" key="12">
    <source>
        <dbReference type="PROSITE" id="PS51900"/>
    </source>
</evidence>
<keyword evidence="3" id="KW-0132">Cell division</keyword>
<name>A0A8T7M6M0_9CHLR</name>
<evidence type="ECO:0000259" key="11">
    <source>
        <dbReference type="PROSITE" id="PS51898"/>
    </source>
</evidence>
<dbReference type="Gene3D" id="1.10.150.130">
    <property type="match status" value="1"/>
</dbReference>
<proteinExistence type="predicted"/>
<dbReference type="Proteomes" id="UP001431572">
    <property type="component" value="Chromosome 2"/>
</dbReference>
<dbReference type="GO" id="GO:0051301">
    <property type="term" value="P:cell division"/>
    <property type="evidence" value="ECO:0007669"/>
    <property type="project" value="UniProtKB-KW"/>
</dbReference>
<dbReference type="GO" id="GO:0003677">
    <property type="term" value="F:DNA binding"/>
    <property type="evidence" value="ECO:0007669"/>
    <property type="project" value="UniProtKB-UniRule"/>
</dbReference>
<evidence type="ECO:0000256" key="3">
    <source>
        <dbReference type="ARBA" id="ARBA00022618"/>
    </source>
</evidence>
<evidence type="ECO:0000313" key="14">
    <source>
        <dbReference type="EMBL" id="WJW69608.1"/>
    </source>
</evidence>
<dbReference type="AlphaFoldDB" id="A0A8T7M6M0"/>
<dbReference type="PANTHER" id="PTHR30349:SF77">
    <property type="entry name" value="TYROSINE RECOMBINASE XERC"/>
    <property type="match status" value="1"/>
</dbReference>
<dbReference type="Proteomes" id="UP000521676">
    <property type="component" value="Unassembled WGS sequence"/>
</dbReference>
<evidence type="ECO:0000256" key="6">
    <source>
        <dbReference type="ARBA" id="ARBA00023125"/>
    </source>
</evidence>
<feature type="compositionally biased region" description="Polar residues" evidence="10">
    <location>
        <begin position="26"/>
        <end position="39"/>
    </location>
</feature>
<organism evidence="13 15">
    <name type="scientific">Candidatus Chlorohelix allophototropha</name>
    <dbReference type="NCBI Taxonomy" id="3003348"/>
    <lineage>
        <taxon>Bacteria</taxon>
        <taxon>Bacillati</taxon>
        <taxon>Chloroflexota</taxon>
        <taxon>Chloroflexia</taxon>
        <taxon>Candidatus Chloroheliales</taxon>
        <taxon>Candidatus Chloroheliaceae</taxon>
        <taxon>Candidatus Chlorohelix</taxon>
    </lineage>
</organism>
<dbReference type="Pfam" id="PF02899">
    <property type="entry name" value="Phage_int_SAM_1"/>
    <property type="match status" value="1"/>
</dbReference>